<reference evidence="2" key="1">
    <citation type="journal article" date="2013" name="Environ. Microbiol.">
        <title>Microbiota from the distal guts of lean and obese adolescents exhibit partial functional redundancy besides clear differences in community structure.</title>
        <authorList>
            <person name="Ferrer M."/>
            <person name="Ruiz A."/>
            <person name="Lanza F."/>
            <person name="Haange S.B."/>
            <person name="Oberbach A."/>
            <person name="Till H."/>
            <person name="Bargiela R."/>
            <person name="Campoy C."/>
            <person name="Segura M.T."/>
            <person name="Richter M."/>
            <person name="von Bergen M."/>
            <person name="Seifert J."/>
            <person name="Suarez A."/>
        </authorList>
    </citation>
    <scope>NUCLEOTIDE SEQUENCE</scope>
</reference>
<dbReference type="EC" id="3.4.24.-" evidence="2"/>
<dbReference type="PANTHER" id="PTHR11735:SF11">
    <property type="entry name" value="TRNA THREONYLCARBAMOYLADENOSINE BIOSYNTHESIS PROTEIN TSAB"/>
    <property type="match status" value="1"/>
</dbReference>
<evidence type="ECO:0000313" key="2">
    <source>
        <dbReference type="EMBL" id="EKC54579.1"/>
    </source>
</evidence>
<dbReference type="GO" id="GO:0002949">
    <property type="term" value="P:tRNA threonylcarbamoyladenosine modification"/>
    <property type="evidence" value="ECO:0007669"/>
    <property type="project" value="InterPro"/>
</dbReference>
<accession>K1SGR6</accession>
<dbReference type="SUPFAM" id="SSF53067">
    <property type="entry name" value="Actin-like ATPase domain"/>
    <property type="match status" value="2"/>
</dbReference>
<dbReference type="PANTHER" id="PTHR11735">
    <property type="entry name" value="TRNA N6-ADENOSINE THREONYLCARBAMOYLTRANSFERASE"/>
    <property type="match status" value="1"/>
</dbReference>
<dbReference type="GO" id="GO:0006508">
    <property type="term" value="P:proteolysis"/>
    <property type="evidence" value="ECO:0007669"/>
    <property type="project" value="UniProtKB-KW"/>
</dbReference>
<name>K1SGR6_9ZZZZ</name>
<evidence type="ECO:0000259" key="1">
    <source>
        <dbReference type="Pfam" id="PF00814"/>
    </source>
</evidence>
<gene>
    <name evidence="2" type="ORF">OBE_12019</name>
</gene>
<proteinExistence type="predicted"/>
<dbReference type="InterPro" id="IPR043129">
    <property type="entry name" value="ATPase_NBD"/>
</dbReference>
<protein>
    <submittedName>
        <fullName evidence="2">Peptidase M22, glycoprotease</fullName>
        <ecNumber evidence="2">3.4.24.-</ecNumber>
    </submittedName>
</protein>
<dbReference type="InterPro" id="IPR000905">
    <property type="entry name" value="Gcp-like_dom"/>
</dbReference>
<dbReference type="AlphaFoldDB" id="K1SGR6"/>
<sequence length="211" mass="23610">MKCLYIDTSSNFLYSAISNNGKLLTSTSEELDHDLSKITLVKISNMFKEINMKPQDIDKIIVVNGPGSFTGIRVGITIAKVYAWGLKKDICCVSSLEAMACSTKATSFKYIVPIIDARRNFVYAAIYDTSYNVVLEPQHINLDILKQKMSELGSCLIITNDDINTDVKTVPYVPNMLKIIKKNENNHSINPHSVNPNYLKLTEAEEKIANI</sequence>
<keyword evidence="2" id="KW-0645">Protease</keyword>
<dbReference type="GO" id="GO:0008233">
    <property type="term" value="F:peptidase activity"/>
    <property type="evidence" value="ECO:0007669"/>
    <property type="project" value="UniProtKB-KW"/>
</dbReference>
<dbReference type="Gene3D" id="3.30.420.40">
    <property type="match status" value="1"/>
</dbReference>
<dbReference type="InterPro" id="IPR022496">
    <property type="entry name" value="T6A_TsaB"/>
</dbReference>
<organism evidence="2">
    <name type="scientific">human gut metagenome</name>
    <dbReference type="NCBI Taxonomy" id="408170"/>
    <lineage>
        <taxon>unclassified sequences</taxon>
        <taxon>metagenomes</taxon>
        <taxon>organismal metagenomes</taxon>
    </lineage>
</organism>
<dbReference type="Gene3D" id="3.30.420.200">
    <property type="match status" value="1"/>
</dbReference>
<dbReference type="GO" id="GO:0005829">
    <property type="term" value="C:cytosol"/>
    <property type="evidence" value="ECO:0007669"/>
    <property type="project" value="TreeGrafter"/>
</dbReference>
<comment type="caution">
    <text evidence="2">The sequence shown here is derived from an EMBL/GenBank/DDBJ whole genome shotgun (WGS) entry which is preliminary data.</text>
</comment>
<dbReference type="EMBL" id="AJWZ01008267">
    <property type="protein sequence ID" value="EKC54579.1"/>
    <property type="molecule type" value="Genomic_DNA"/>
</dbReference>
<dbReference type="Pfam" id="PF00814">
    <property type="entry name" value="TsaD"/>
    <property type="match status" value="1"/>
</dbReference>
<feature type="domain" description="Gcp-like" evidence="1">
    <location>
        <begin position="36"/>
        <end position="130"/>
    </location>
</feature>
<keyword evidence="2" id="KW-0378">Hydrolase</keyword>
<dbReference type="NCBIfam" id="TIGR03725">
    <property type="entry name" value="T6A_YeaZ"/>
    <property type="match status" value="1"/>
</dbReference>